<keyword evidence="2" id="KW-1185">Reference proteome</keyword>
<reference evidence="1 2" key="1">
    <citation type="journal article" date="2024" name="BMC Genomics">
        <title>De novo assembly and annotation of Popillia japonica's genome with initial clues to its potential as an invasive pest.</title>
        <authorList>
            <person name="Cucini C."/>
            <person name="Boschi S."/>
            <person name="Funari R."/>
            <person name="Cardaioli E."/>
            <person name="Iannotti N."/>
            <person name="Marturano G."/>
            <person name="Paoli F."/>
            <person name="Bruttini M."/>
            <person name="Carapelli A."/>
            <person name="Frati F."/>
            <person name="Nardi F."/>
        </authorList>
    </citation>
    <scope>NUCLEOTIDE SEQUENCE [LARGE SCALE GENOMIC DNA]</scope>
    <source>
        <strain evidence="1">DMR45628</strain>
    </source>
</reference>
<organism evidence="1 2">
    <name type="scientific">Popillia japonica</name>
    <name type="common">Japanese beetle</name>
    <dbReference type="NCBI Taxonomy" id="7064"/>
    <lineage>
        <taxon>Eukaryota</taxon>
        <taxon>Metazoa</taxon>
        <taxon>Ecdysozoa</taxon>
        <taxon>Arthropoda</taxon>
        <taxon>Hexapoda</taxon>
        <taxon>Insecta</taxon>
        <taxon>Pterygota</taxon>
        <taxon>Neoptera</taxon>
        <taxon>Endopterygota</taxon>
        <taxon>Coleoptera</taxon>
        <taxon>Polyphaga</taxon>
        <taxon>Scarabaeiformia</taxon>
        <taxon>Scarabaeidae</taxon>
        <taxon>Rutelinae</taxon>
        <taxon>Popillia</taxon>
    </lineage>
</organism>
<comment type="caution">
    <text evidence="1">The sequence shown here is derived from an EMBL/GenBank/DDBJ whole genome shotgun (WGS) entry which is preliminary data.</text>
</comment>
<evidence type="ECO:0000313" key="2">
    <source>
        <dbReference type="Proteomes" id="UP001458880"/>
    </source>
</evidence>
<proteinExistence type="predicted"/>
<accession>A0AAW1JL04</accession>
<evidence type="ECO:0000313" key="1">
    <source>
        <dbReference type="EMBL" id="KAK9704394.1"/>
    </source>
</evidence>
<dbReference type="EMBL" id="JASPKY010000351">
    <property type="protein sequence ID" value="KAK9704394.1"/>
    <property type="molecule type" value="Genomic_DNA"/>
</dbReference>
<protein>
    <submittedName>
        <fullName evidence="1">Uncharacterized protein</fullName>
    </submittedName>
</protein>
<name>A0AAW1JL04_POPJA</name>
<gene>
    <name evidence="1" type="ORF">QE152_g28334</name>
</gene>
<dbReference type="Proteomes" id="UP001458880">
    <property type="component" value="Unassembled WGS sequence"/>
</dbReference>
<sequence>MCIILHFYSETNEKIKYVNSIGTTSVQEKIIGLSLIQDFSKYHLRIENGKKHNLRGNAALHRRTRYDVGKEENHIYKYDEDKEVANALHIFTENSNMLDATDLLMSLESLFVSSSYALSIVINEVTDKAVYITKCNVLEIRKEKRR</sequence>
<dbReference type="AlphaFoldDB" id="A0AAW1JL04"/>